<comment type="similarity">
    <text evidence="1">Belongs to the Skp family.</text>
</comment>
<evidence type="ECO:0000313" key="4">
    <source>
        <dbReference type="EMBL" id="RFT14875.1"/>
    </source>
</evidence>
<dbReference type="GO" id="GO:0005829">
    <property type="term" value="C:cytosol"/>
    <property type="evidence" value="ECO:0007669"/>
    <property type="project" value="TreeGrafter"/>
</dbReference>
<name>A0A3E2BJG4_9BACT</name>
<protein>
    <submittedName>
        <fullName evidence="4">Outer membrane protein H</fullName>
    </submittedName>
</protein>
<dbReference type="GO" id="GO:0051082">
    <property type="term" value="F:unfolded protein binding"/>
    <property type="evidence" value="ECO:0007669"/>
    <property type="project" value="InterPro"/>
</dbReference>
<dbReference type="SMART" id="SM00935">
    <property type="entry name" value="OmpH"/>
    <property type="match status" value="1"/>
</dbReference>
<dbReference type="PANTHER" id="PTHR35089">
    <property type="entry name" value="CHAPERONE PROTEIN SKP"/>
    <property type="match status" value="1"/>
</dbReference>
<dbReference type="InterPro" id="IPR005632">
    <property type="entry name" value="Chaperone_Skp"/>
</dbReference>
<dbReference type="AlphaFoldDB" id="A0A3E2BJG4"/>
<comment type="caution">
    <text evidence="4">The sequence shown here is derived from an EMBL/GenBank/DDBJ whole genome shotgun (WGS) entry which is preliminary data.</text>
</comment>
<evidence type="ECO:0000313" key="5">
    <source>
        <dbReference type="Proteomes" id="UP000257323"/>
    </source>
</evidence>
<dbReference type="Pfam" id="PF03938">
    <property type="entry name" value="OmpH"/>
    <property type="match status" value="1"/>
</dbReference>
<organism evidence="4 5">
    <name type="scientific">Candidatus Saccharicenans subterraneus</name>
    <dbReference type="NCBI Taxonomy" id="2508984"/>
    <lineage>
        <taxon>Bacteria</taxon>
        <taxon>Candidatus Aminicenantota</taxon>
        <taxon>Candidatus Aminicenantia</taxon>
        <taxon>Candidatus Aminicenantales</taxon>
        <taxon>Candidatus Saccharicenantaceae</taxon>
        <taxon>Candidatus Saccharicenans</taxon>
    </lineage>
</organism>
<dbReference type="Proteomes" id="UP000257323">
    <property type="component" value="Unassembled WGS sequence"/>
</dbReference>
<keyword evidence="3" id="KW-0175">Coiled coil</keyword>
<dbReference type="PANTHER" id="PTHR35089:SF1">
    <property type="entry name" value="CHAPERONE PROTEIN SKP"/>
    <property type="match status" value="1"/>
</dbReference>
<keyword evidence="2" id="KW-0732">Signal</keyword>
<proteinExistence type="inferred from homology"/>
<evidence type="ECO:0000256" key="3">
    <source>
        <dbReference type="SAM" id="Coils"/>
    </source>
</evidence>
<reference evidence="4 5" key="1">
    <citation type="submission" date="2018-08" db="EMBL/GenBank/DDBJ databases">
        <title>Genome analysis of the thermophilic bacterium of the candidate phylum Aminicenantes from deep subsurface aquifer revealed its physiology and ecological role.</title>
        <authorList>
            <person name="Kadnikov V.V."/>
            <person name="Mardanov A.V."/>
            <person name="Beletsky A.V."/>
            <person name="Karnachuk O.V."/>
            <person name="Ravin N.V."/>
        </authorList>
    </citation>
    <scope>NUCLEOTIDE SEQUENCE [LARGE SCALE GENOMIC DNA]</scope>
    <source>
        <strain evidence="4">BY38</strain>
    </source>
</reference>
<sequence>MKKLTLYGRLAVVLIILTVCLAVLPARAQSPLKVAIVNSQKAFDQSLEGKKAVAILQEREEALKAELKKMDEELKALKQKLAGQTLTLNPEARARLQQEIDRKEADRQKYEQENSRNFEQFKNQLIKRIREEMLAVIDELVRERGYELVFDLSTSGLIHYKPELDITDEVIKRYDASKSGKK</sequence>
<dbReference type="EMBL" id="QUAH01000017">
    <property type="protein sequence ID" value="RFT14875.1"/>
    <property type="molecule type" value="Genomic_DNA"/>
</dbReference>
<accession>A0A3E2BJG4</accession>
<dbReference type="Gene3D" id="3.30.910.20">
    <property type="entry name" value="Skp domain"/>
    <property type="match status" value="1"/>
</dbReference>
<dbReference type="GO" id="GO:0050821">
    <property type="term" value="P:protein stabilization"/>
    <property type="evidence" value="ECO:0007669"/>
    <property type="project" value="TreeGrafter"/>
</dbReference>
<evidence type="ECO:0000256" key="1">
    <source>
        <dbReference type="ARBA" id="ARBA00009091"/>
    </source>
</evidence>
<gene>
    <name evidence="4" type="ORF">OP8BY_1473</name>
</gene>
<dbReference type="InterPro" id="IPR024930">
    <property type="entry name" value="Skp_dom_sf"/>
</dbReference>
<dbReference type="SUPFAM" id="SSF111384">
    <property type="entry name" value="OmpH-like"/>
    <property type="match status" value="1"/>
</dbReference>
<evidence type="ECO:0000256" key="2">
    <source>
        <dbReference type="ARBA" id="ARBA00022729"/>
    </source>
</evidence>
<feature type="coiled-coil region" evidence="3">
    <location>
        <begin position="53"/>
        <end position="120"/>
    </location>
</feature>